<evidence type="ECO:0000256" key="1">
    <source>
        <dbReference type="SAM" id="SignalP"/>
    </source>
</evidence>
<gene>
    <name evidence="2" type="primary">NCL1_22563</name>
    <name evidence="2" type="ORF">TNCT_417531</name>
</gene>
<dbReference type="Proteomes" id="UP000887116">
    <property type="component" value="Unassembled WGS sequence"/>
</dbReference>
<comment type="caution">
    <text evidence="2">The sequence shown here is derived from an EMBL/GenBank/DDBJ whole genome shotgun (WGS) entry which is preliminary data.</text>
</comment>
<keyword evidence="3" id="KW-1185">Reference proteome</keyword>
<feature type="chain" id="PRO_5036496660" evidence="1">
    <location>
        <begin position="18"/>
        <end position="110"/>
    </location>
</feature>
<accession>A0A8X6FJM9</accession>
<name>A0A8X6FJM9_TRICU</name>
<dbReference type="OrthoDB" id="6436532at2759"/>
<evidence type="ECO:0000313" key="2">
    <source>
        <dbReference type="EMBL" id="GFQ81968.1"/>
    </source>
</evidence>
<reference evidence="2" key="1">
    <citation type="submission" date="2020-07" db="EMBL/GenBank/DDBJ databases">
        <title>Multicomponent nature underlies the extraordinary mechanical properties of spider dragline silk.</title>
        <authorList>
            <person name="Kono N."/>
            <person name="Nakamura H."/>
            <person name="Mori M."/>
            <person name="Yoshida Y."/>
            <person name="Ohtoshi R."/>
            <person name="Malay A.D."/>
            <person name="Moran D.A.P."/>
            <person name="Tomita M."/>
            <person name="Numata K."/>
            <person name="Arakawa K."/>
        </authorList>
    </citation>
    <scope>NUCLEOTIDE SEQUENCE</scope>
</reference>
<dbReference type="AlphaFoldDB" id="A0A8X6FJM9"/>
<keyword evidence="1" id="KW-0732">Signal</keyword>
<feature type="signal peptide" evidence="1">
    <location>
        <begin position="1"/>
        <end position="17"/>
    </location>
</feature>
<proteinExistence type="predicted"/>
<evidence type="ECO:0000313" key="3">
    <source>
        <dbReference type="Proteomes" id="UP000887116"/>
    </source>
</evidence>
<dbReference type="EMBL" id="BMAO01022443">
    <property type="protein sequence ID" value="GFQ81968.1"/>
    <property type="molecule type" value="Genomic_DNA"/>
</dbReference>
<protein>
    <submittedName>
        <fullName evidence="2">Uncharacterized protein</fullName>
    </submittedName>
</protein>
<organism evidence="2 3">
    <name type="scientific">Trichonephila clavata</name>
    <name type="common">Joro spider</name>
    <name type="synonym">Nephila clavata</name>
    <dbReference type="NCBI Taxonomy" id="2740835"/>
    <lineage>
        <taxon>Eukaryota</taxon>
        <taxon>Metazoa</taxon>
        <taxon>Ecdysozoa</taxon>
        <taxon>Arthropoda</taxon>
        <taxon>Chelicerata</taxon>
        <taxon>Arachnida</taxon>
        <taxon>Araneae</taxon>
        <taxon>Araneomorphae</taxon>
        <taxon>Entelegynae</taxon>
        <taxon>Araneoidea</taxon>
        <taxon>Nephilidae</taxon>
        <taxon>Trichonephila</taxon>
    </lineage>
</organism>
<sequence length="110" mass="12563">MFKSVLITVLMVAIVTCQEEEEGCGLFKRKCKENQYCYRPDLNLKLDLGVCLNYMKKGAFCDERLQCEPPLECKETESSFIKFKICHEPSDVTVPPTFSTDIPDEETNAP</sequence>